<dbReference type="InterPro" id="IPR042113">
    <property type="entry name" value="P_AcTrfase_dom1"/>
</dbReference>
<dbReference type="Gene3D" id="3.40.50.10750">
    <property type="entry name" value="Isocitrate/Isopropylmalate dehydrogenase-like"/>
    <property type="match status" value="1"/>
</dbReference>
<evidence type="ECO:0000256" key="7">
    <source>
        <dbReference type="ARBA" id="ARBA00023315"/>
    </source>
</evidence>
<evidence type="ECO:0000313" key="11">
    <source>
        <dbReference type="Proteomes" id="UP000092631"/>
    </source>
</evidence>
<comment type="similarity">
    <text evidence="3">Belongs to the phosphate acetyltransferase and butyryltransferase family.</text>
</comment>
<protein>
    <recommendedName>
        <fullName evidence="5">Phosphate acetyltransferase</fullName>
        <ecNumber evidence="4">2.3.1.8</ecNumber>
    </recommendedName>
    <alternativeName>
        <fullName evidence="8">Phosphotransacetylase</fullName>
    </alternativeName>
</protein>
<dbReference type="AlphaFoldDB" id="A0A1C7GWS6"/>
<dbReference type="PIRSF" id="PIRSF000428">
    <property type="entry name" value="P_Ac_trans"/>
    <property type="match status" value="1"/>
</dbReference>
<dbReference type="InterPro" id="IPR050500">
    <property type="entry name" value="Phos_Acetyltrans/Butyryltrans"/>
</dbReference>
<name>A0A1C7GWS6_9BACE</name>
<evidence type="ECO:0000256" key="4">
    <source>
        <dbReference type="ARBA" id="ARBA00012707"/>
    </source>
</evidence>
<dbReference type="SUPFAM" id="SSF53659">
    <property type="entry name" value="Isocitrate/Isopropylmalate dehydrogenase-like"/>
    <property type="match status" value="1"/>
</dbReference>
<accession>A0A1C7GWS6</accession>
<dbReference type="KEGG" id="bcae:A4V03_00525"/>
<evidence type="ECO:0000313" key="10">
    <source>
        <dbReference type="EMBL" id="ANU56241.1"/>
    </source>
</evidence>
<evidence type="ECO:0000259" key="9">
    <source>
        <dbReference type="Pfam" id="PF01515"/>
    </source>
</evidence>
<dbReference type="InterPro" id="IPR004614">
    <property type="entry name" value="P_AcTrfase"/>
</dbReference>
<evidence type="ECO:0000256" key="3">
    <source>
        <dbReference type="ARBA" id="ARBA00005656"/>
    </source>
</evidence>
<dbReference type="OrthoDB" id="9805787at2"/>
<dbReference type="PANTHER" id="PTHR43356">
    <property type="entry name" value="PHOSPHATE ACETYLTRANSFERASE"/>
    <property type="match status" value="1"/>
</dbReference>
<evidence type="ECO:0000256" key="6">
    <source>
        <dbReference type="ARBA" id="ARBA00022679"/>
    </source>
</evidence>
<dbReference type="Pfam" id="PF01515">
    <property type="entry name" value="PTA_PTB"/>
    <property type="match status" value="1"/>
</dbReference>
<dbReference type="RefSeq" id="WP_065537540.1">
    <property type="nucleotide sequence ID" value="NZ_CAPUCN010000001.1"/>
</dbReference>
<evidence type="ECO:0000256" key="8">
    <source>
        <dbReference type="ARBA" id="ARBA00031108"/>
    </source>
</evidence>
<dbReference type="NCBIfam" id="NF007233">
    <property type="entry name" value="PRK09653.1"/>
    <property type="match status" value="1"/>
</dbReference>
<dbReference type="GeneID" id="82185616"/>
<keyword evidence="6 10" id="KW-0808">Transferase</keyword>
<keyword evidence="11" id="KW-1185">Reference proteome</keyword>
<gene>
    <name evidence="10" type="ORF">A4V03_00525</name>
</gene>
<comment type="catalytic activity">
    <reaction evidence="1">
        <text>acetyl-CoA + phosphate = acetyl phosphate + CoA</text>
        <dbReference type="Rhea" id="RHEA:19521"/>
        <dbReference type="ChEBI" id="CHEBI:22191"/>
        <dbReference type="ChEBI" id="CHEBI:43474"/>
        <dbReference type="ChEBI" id="CHEBI:57287"/>
        <dbReference type="ChEBI" id="CHEBI:57288"/>
        <dbReference type="EC" id="2.3.1.8"/>
    </reaction>
</comment>
<organism evidence="10 11">
    <name type="scientific">Bacteroides caecimuris</name>
    <dbReference type="NCBI Taxonomy" id="1796613"/>
    <lineage>
        <taxon>Bacteria</taxon>
        <taxon>Pseudomonadati</taxon>
        <taxon>Bacteroidota</taxon>
        <taxon>Bacteroidia</taxon>
        <taxon>Bacteroidales</taxon>
        <taxon>Bacteroidaceae</taxon>
        <taxon>Bacteroides</taxon>
    </lineage>
</organism>
<dbReference type="Gene3D" id="3.40.50.10950">
    <property type="match status" value="1"/>
</dbReference>
<dbReference type="InterPro" id="IPR012147">
    <property type="entry name" value="P_Ac_Bu_trans"/>
</dbReference>
<dbReference type="EC" id="2.3.1.8" evidence="4"/>
<dbReference type="PANTHER" id="PTHR43356:SF3">
    <property type="entry name" value="PHOSPHATE ACETYLTRANSFERASE"/>
    <property type="match status" value="1"/>
</dbReference>
<dbReference type="GO" id="GO:0008959">
    <property type="term" value="F:phosphate acetyltransferase activity"/>
    <property type="evidence" value="ECO:0007669"/>
    <property type="project" value="UniProtKB-EC"/>
</dbReference>
<dbReference type="InterPro" id="IPR002505">
    <property type="entry name" value="PTA_PTB"/>
</dbReference>
<reference evidence="11" key="1">
    <citation type="submission" date="2016-04" db="EMBL/GenBank/DDBJ databases">
        <title>Complete Genome Sequences of Twelve Strains of a Stable Defined Moderately Diverse Mouse Microbiota 2 (sDMDMm2).</title>
        <authorList>
            <person name="Uchimura Y."/>
            <person name="Wyss M."/>
            <person name="Brugiroux S."/>
            <person name="Limenitakis J.P."/>
            <person name="Stecher B."/>
            <person name="McCoy K.D."/>
            <person name="Macpherson A.J."/>
        </authorList>
    </citation>
    <scope>NUCLEOTIDE SEQUENCE [LARGE SCALE GENOMIC DNA]</scope>
    <source>
        <strain evidence="11">I48</strain>
    </source>
</reference>
<evidence type="ECO:0000256" key="2">
    <source>
        <dbReference type="ARBA" id="ARBA00004989"/>
    </source>
</evidence>
<dbReference type="Proteomes" id="UP000092631">
    <property type="component" value="Chromosome"/>
</dbReference>
<dbReference type="EMBL" id="CP015401">
    <property type="protein sequence ID" value="ANU56241.1"/>
    <property type="molecule type" value="Genomic_DNA"/>
</dbReference>
<evidence type="ECO:0000256" key="1">
    <source>
        <dbReference type="ARBA" id="ARBA00000705"/>
    </source>
</evidence>
<sequence>MLNLINQIVARAKANRQRIVLPEGTEERTLKAANMILTDEVADLILLGKPTEINELAAKWGLGNISKATIVDPETSPKHEEYAQLLCELRKKKGMTIEEARKLTNDPLFFGCLMMKNGDADGQLAGARNTTGNVLRPALQIIKTAPGITCVSGAMLLLTHAPEYGKNGVLVMGDVAVTPVPDANQLAQIAVCTAQTAKAVAGIENPKVAMLSFSTKGSAKHEVVDKVVEATKIAKEMAPTLDLDGELQADAALVPEVGKSKAPGSEVAGQANVLIVPSLEVGNISYKLVQRLGHADAIGPILQGIACPVNDLSRGCSIEDVYRMIAITANQAIAAKANK</sequence>
<feature type="domain" description="Phosphate acetyl/butaryl transferase" evidence="9">
    <location>
        <begin position="4"/>
        <end position="329"/>
    </location>
</feature>
<proteinExistence type="inferred from homology"/>
<dbReference type="NCBIfam" id="TIGR00651">
    <property type="entry name" value="pta"/>
    <property type="match status" value="1"/>
</dbReference>
<dbReference type="InterPro" id="IPR042112">
    <property type="entry name" value="P_AcTrfase_dom2"/>
</dbReference>
<comment type="pathway">
    <text evidence="2">Metabolic intermediate biosynthesis; acetyl-CoA biosynthesis; acetyl-CoA from acetate: step 2/2.</text>
</comment>
<keyword evidence="7" id="KW-0012">Acyltransferase</keyword>
<evidence type="ECO:0000256" key="5">
    <source>
        <dbReference type="ARBA" id="ARBA00021528"/>
    </source>
</evidence>